<feature type="transmembrane region" description="Helical" evidence="6">
    <location>
        <begin position="49"/>
        <end position="66"/>
    </location>
</feature>
<keyword evidence="4 6" id="KW-1133">Transmembrane helix</keyword>
<feature type="transmembrane region" description="Helical" evidence="6">
    <location>
        <begin position="102"/>
        <end position="122"/>
    </location>
</feature>
<feature type="transmembrane region" description="Helical" evidence="6">
    <location>
        <begin position="282"/>
        <end position="303"/>
    </location>
</feature>
<feature type="transmembrane region" description="Helical" evidence="6">
    <location>
        <begin position="310"/>
        <end position="327"/>
    </location>
</feature>
<evidence type="ECO:0000256" key="1">
    <source>
        <dbReference type="ARBA" id="ARBA00004141"/>
    </source>
</evidence>
<dbReference type="Proteomes" id="UP001216907">
    <property type="component" value="Unassembled WGS sequence"/>
</dbReference>
<evidence type="ECO:0000256" key="6">
    <source>
        <dbReference type="SAM" id="Phobius"/>
    </source>
</evidence>
<accession>A0ABT6F7G6</accession>
<dbReference type="EMBL" id="JARRAG010000001">
    <property type="protein sequence ID" value="MDG3003511.1"/>
    <property type="molecule type" value="Genomic_DNA"/>
</dbReference>
<proteinExistence type="inferred from homology"/>
<comment type="subcellular location">
    <subcellularLocation>
        <location evidence="1">Membrane</location>
        <topology evidence="1">Multi-pass membrane protein</topology>
    </subcellularLocation>
</comment>
<feature type="transmembrane region" description="Helical" evidence="6">
    <location>
        <begin position="252"/>
        <end position="276"/>
    </location>
</feature>
<gene>
    <name evidence="7" type="ORF">PZE19_07015</name>
</gene>
<dbReference type="PANTHER" id="PTHR21716:SF64">
    <property type="entry name" value="AI-2 TRANSPORT PROTEIN TQSA"/>
    <property type="match status" value="1"/>
</dbReference>
<sequence>MNATPAGPTDPLAERVDVAADAPADAAGLPEDATTAAGLLERASEMSGVRSLAFILIIVATSLYLLERLEPVLRPLLIAVLLCYLFLPFYNRLRRRVRPVVAFLIISLGFTTGILALGRMVYHDVVSIDQKRPYYQEREAQLERKFRKAVESLTPAFARHRGAGEDATVGDSLTDELSQRLVRGTASAFVSISLESVVIAFYMIFLLQSASGLPGRIRSSFSSQRAGRIMAIVESINRAISEYLLVKVKASLLVAVPVWALCMAFGVTGAATWAVLAFFGNFLPYIGPLIAIVPPLAIALLEFPTLWPPLAFAVILLTINGVTSNLIEPAMTGRALGVNPLVVLIGLAFWSLLWGFVGMVLAVPLTVIFKIILEHTPAARPIARLISDQDLQ</sequence>
<reference evidence="7 8" key="1">
    <citation type="submission" date="2023-03" db="EMBL/GenBank/DDBJ databases">
        <title>Paludisphaera mucosa sp. nov. a novel planctomycete from northern fen.</title>
        <authorList>
            <person name="Ivanova A."/>
        </authorList>
    </citation>
    <scope>NUCLEOTIDE SEQUENCE [LARGE SCALE GENOMIC DNA]</scope>
    <source>
        <strain evidence="7 8">Pla2</strain>
    </source>
</reference>
<evidence type="ECO:0000256" key="5">
    <source>
        <dbReference type="ARBA" id="ARBA00023136"/>
    </source>
</evidence>
<keyword evidence="3 6" id="KW-0812">Transmembrane</keyword>
<dbReference type="PANTHER" id="PTHR21716">
    <property type="entry name" value="TRANSMEMBRANE PROTEIN"/>
    <property type="match status" value="1"/>
</dbReference>
<name>A0ABT6F7G6_9BACT</name>
<feature type="transmembrane region" description="Helical" evidence="6">
    <location>
        <begin position="186"/>
        <end position="207"/>
    </location>
</feature>
<dbReference type="InterPro" id="IPR002549">
    <property type="entry name" value="AI-2E-like"/>
</dbReference>
<protein>
    <submittedName>
        <fullName evidence="7">AI-2E family transporter</fullName>
    </submittedName>
</protein>
<organism evidence="7 8">
    <name type="scientific">Paludisphaera mucosa</name>
    <dbReference type="NCBI Taxonomy" id="3030827"/>
    <lineage>
        <taxon>Bacteria</taxon>
        <taxon>Pseudomonadati</taxon>
        <taxon>Planctomycetota</taxon>
        <taxon>Planctomycetia</taxon>
        <taxon>Isosphaerales</taxon>
        <taxon>Isosphaeraceae</taxon>
        <taxon>Paludisphaera</taxon>
    </lineage>
</organism>
<keyword evidence="8" id="KW-1185">Reference proteome</keyword>
<evidence type="ECO:0000256" key="3">
    <source>
        <dbReference type="ARBA" id="ARBA00022692"/>
    </source>
</evidence>
<comment type="caution">
    <text evidence="7">The sequence shown here is derived from an EMBL/GenBank/DDBJ whole genome shotgun (WGS) entry which is preliminary data.</text>
</comment>
<dbReference type="RefSeq" id="WP_277859861.1">
    <property type="nucleotide sequence ID" value="NZ_JARRAG010000001.1"/>
</dbReference>
<evidence type="ECO:0000313" key="7">
    <source>
        <dbReference type="EMBL" id="MDG3003511.1"/>
    </source>
</evidence>
<dbReference type="Pfam" id="PF01594">
    <property type="entry name" value="AI-2E_transport"/>
    <property type="match status" value="1"/>
</dbReference>
<evidence type="ECO:0000256" key="4">
    <source>
        <dbReference type="ARBA" id="ARBA00022989"/>
    </source>
</evidence>
<feature type="transmembrane region" description="Helical" evidence="6">
    <location>
        <begin position="347"/>
        <end position="373"/>
    </location>
</feature>
<feature type="transmembrane region" description="Helical" evidence="6">
    <location>
        <begin position="72"/>
        <end position="90"/>
    </location>
</feature>
<comment type="similarity">
    <text evidence="2">Belongs to the autoinducer-2 exporter (AI-2E) (TC 2.A.86) family.</text>
</comment>
<evidence type="ECO:0000313" key="8">
    <source>
        <dbReference type="Proteomes" id="UP001216907"/>
    </source>
</evidence>
<keyword evidence="5 6" id="KW-0472">Membrane</keyword>
<evidence type="ECO:0000256" key="2">
    <source>
        <dbReference type="ARBA" id="ARBA00009773"/>
    </source>
</evidence>